<dbReference type="Pfam" id="PF10518">
    <property type="entry name" value="TAT_signal"/>
    <property type="match status" value="1"/>
</dbReference>
<evidence type="ECO:0000313" key="4">
    <source>
        <dbReference type="Proteomes" id="UP000184404"/>
    </source>
</evidence>
<dbReference type="InterPro" id="IPR019546">
    <property type="entry name" value="TAT_signal_bac_arc"/>
</dbReference>
<keyword evidence="1" id="KW-0732">Signal</keyword>
<dbReference type="OrthoDB" id="9781559at2"/>
<dbReference type="Proteomes" id="UP000184404">
    <property type="component" value="Unassembled WGS sequence"/>
</dbReference>
<keyword evidence="4" id="KW-1185">Reference proteome</keyword>
<feature type="domain" description="DUF362" evidence="2">
    <location>
        <begin position="87"/>
        <end position="301"/>
    </location>
</feature>
<dbReference type="InterPro" id="IPR006311">
    <property type="entry name" value="TAT_signal"/>
</dbReference>
<feature type="signal peptide" evidence="1">
    <location>
        <begin position="1"/>
        <end position="26"/>
    </location>
</feature>
<reference evidence="3 4" key="1">
    <citation type="submission" date="2016-11" db="EMBL/GenBank/DDBJ databases">
        <authorList>
            <person name="Jaros S."/>
            <person name="Januszkiewicz K."/>
            <person name="Wedrychowicz H."/>
        </authorList>
    </citation>
    <scope>NUCLEOTIDE SEQUENCE [LARGE SCALE GENOMIC DNA]</scope>
    <source>
        <strain evidence="3 4">DSM 10502</strain>
    </source>
</reference>
<protein>
    <recommendedName>
        <fullName evidence="2">DUF362 domain-containing protein</fullName>
    </recommendedName>
</protein>
<evidence type="ECO:0000313" key="3">
    <source>
        <dbReference type="EMBL" id="SHE44509.1"/>
    </source>
</evidence>
<dbReference type="NCBIfam" id="TIGR01409">
    <property type="entry name" value="TAT_signal_seq"/>
    <property type="match status" value="1"/>
</dbReference>
<dbReference type="EMBL" id="FQUG01000002">
    <property type="protein sequence ID" value="SHE44509.1"/>
    <property type="molecule type" value="Genomic_DNA"/>
</dbReference>
<feature type="chain" id="PRO_5039035351" description="DUF362 domain-containing protein" evidence="1">
    <location>
        <begin position="27"/>
        <end position="366"/>
    </location>
</feature>
<evidence type="ECO:0000256" key="1">
    <source>
        <dbReference type="SAM" id="SignalP"/>
    </source>
</evidence>
<accession>A0A1M4TJ38</accession>
<dbReference type="RefSeq" id="WP_094756409.1">
    <property type="nucleotide sequence ID" value="NZ_FQUG01000002.1"/>
</dbReference>
<dbReference type="Pfam" id="PF04015">
    <property type="entry name" value="DUF362"/>
    <property type="match status" value="1"/>
</dbReference>
<evidence type="ECO:0000259" key="2">
    <source>
        <dbReference type="Pfam" id="PF04015"/>
    </source>
</evidence>
<dbReference type="AlphaFoldDB" id="A0A1M4TJ38"/>
<dbReference type="PROSITE" id="PS51318">
    <property type="entry name" value="TAT"/>
    <property type="match status" value="1"/>
</dbReference>
<name>A0A1M4TJ38_9FIRM</name>
<dbReference type="STRING" id="1123243.SAMN02745190_00499"/>
<dbReference type="InterPro" id="IPR007160">
    <property type="entry name" value="DUF362"/>
</dbReference>
<sequence>MCSMSRRSFIKMAGLAAAAAAVPALDGIKAASAEQQAPAVPGTDGDKYVSYKNRQGGESVVYFTRDLSAAGLMKLYDKISANFTGKVGIKLHTGEPEGPNIIPRPWVKELMQKKLPNATVVETNTYYDYGRYTTENHRKTLETNGWTAFTTVDILDEEGTVMLPVKGGKWFTEMAVGGHLTNYDSLFVLTHFKGHTMGGFGGSNKNIGIGCADGRIGKKMIHTGDTGSQWGIDKEEFMERMTESTKAVVDYFGDKISFINVLRNMSVDCDCAGTGAAVPTTPNIGILASTDILAIDQASVDLVYALPEKDRHDLQERMESRHGLRQLSYMKELGMGNSRYVLLDADHGNVPIKLEDAVKGVKPFKA</sequence>
<proteinExistence type="predicted"/>
<gene>
    <name evidence="3" type="ORF">SAMN02745190_00499</name>
</gene>
<organism evidence="3 4">
    <name type="scientific">Schwartzia succinivorans DSM 10502</name>
    <dbReference type="NCBI Taxonomy" id="1123243"/>
    <lineage>
        <taxon>Bacteria</taxon>
        <taxon>Bacillati</taxon>
        <taxon>Bacillota</taxon>
        <taxon>Negativicutes</taxon>
        <taxon>Selenomonadales</taxon>
        <taxon>Selenomonadaceae</taxon>
        <taxon>Schwartzia</taxon>
    </lineage>
</organism>